<reference evidence="2" key="1">
    <citation type="submission" date="2023-04" db="EMBL/GenBank/DDBJ databases">
        <title>Phytophthora fragariaefolia NBRC 109709.</title>
        <authorList>
            <person name="Ichikawa N."/>
            <person name="Sato H."/>
            <person name="Tonouchi N."/>
        </authorList>
    </citation>
    <scope>NUCLEOTIDE SEQUENCE</scope>
    <source>
        <strain evidence="2">NBRC 109709</strain>
    </source>
</reference>
<keyword evidence="3" id="KW-1185">Reference proteome</keyword>
<sequence>MRWDAGSRSAAWTAWMIPDVTAGEVRDVKIVEREPDDEVEVAFARDEEVEQLAGLVGLGAVAREELDVDDDDDDPVEGDGEDVEARAVDALHAHGVGLGHALAEALPGPDPDGDAQHDEERHPDVEEEPADDVGVDGLVVAREVVRDLVASGTVVHAVGGQVLERVGPAHAQVRVAGPVVRDHEQQREHERHEPRAEVEEARVALEVGEGVGEAHEQVGRHAEEPALGGQERELEEPREGGARGASALRRAAAALDVGAAAERHAVEEDAAHELLRQ</sequence>
<accession>A0A9W6WTB0</accession>
<dbReference type="AlphaFoldDB" id="A0A9W6WTB0"/>
<dbReference type="Proteomes" id="UP001165121">
    <property type="component" value="Unassembled WGS sequence"/>
</dbReference>
<comment type="caution">
    <text evidence="2">The sequence shown here is derived from an EMBL/GenBank/DDBJ whole genome shotgun (WGS) entry which is preliminary data.</text>
</comment>
<evidence type="ECO:0000313" key="3">
    <source>
        <dbReference type="Proteomes" id="UP001165121"/>
    </source>
</evidence>
<feature type="compositionally biased region" description="Basic and acidic residues" evidence="1">
    <location>
        <begin position="114"/>
        <end position="124"/>
    </location>
</feature>
<protein>
    <submittedName>
        <fullName evidence="2">Unnamed protein product</fullName>
    </submittedName>
</protein>
<dbReference type="EMBL" id="BSXT01000395">
    <property type="protein sequence ID" value="GMF26407.1"/>
    <property type="molecule type" value="Genomic_DNA"/>
</dbReference>
<organism evidence="2 3">
    <name type="scientific">Phytophthora fragariaefolia</name>
    <dbReference type="NCBI Taxonomy" id="1490495"/>
    <lineage>
        <taxon>Eukaryota</taxon>
        <taxon>Sar</taxon>
        <taxon>Stramenopiles</taxon>
        <taxon>Oomycota</taxon>
        <taxon>Peronosporomycetes</taxon>
        <taxon>Peronosporales</taxon>
        <taxon>Peronosporaceae</taxon>
        <taxon>Phytophthora</taxon>
    </lineage>
</organism>
<feature type="compositionally biased region" description="Basic and acidic residues" evidence="1">
    <location>
        <begin position="213"/>
        <end position="241"/>
    </location>
</feature>
<feature type="region of interest" description="Disordered" evidence="1">
    <location>
        <begin position="213"/>
        <end position="247"/>
    </location>
</feature>
<feature type="region of interest" description="Disordered" evidence="1">
    <location>
        <begin position="102"/>
        <end position="130"/>
    </location>
</feature>
<evidence type="ECO:0000256" key="1">
    <source>
        <dbReference type="SAM" id="MobiDB-lite"/>
    </source>
</evidence>
<gene>
    <name evidence="2" type="ORF">Pfra01_000497500</name>
</gene>
<evidence type="ECO:0000313" key="2">
    <source>
        <dbReference type="EMBL" id="GMF26407.1"/>
    </source>
</evidence>
<name>A0A9W6WTB0_9STRA</name>
<proteinExistence type="predicted"/>